<comment type="catalytic activity">
    <reaction evidence="9">
        <text>(6S)-5,6,7,8-tetrahydrofolyl-(gamma-L-Glu)(n) + L-glutamate + ATP = (6S)-5,6,7,8-tetrahydrofolyl-(gamma-L-Glu)(n+1) + ADP + phosphate + H(+)</text>
        <dbReference type="Rhea" id="RHEA:10580"/>
        <dbReference type="Rhea" id="RHEA-COMP:14738"/>
        <dbReference type="Rhea" id="RHEA-COMP:14740"/>
        <dbReference type="ChEBI" id="CHEBI:15378"/>
        <dbReference type="ChEBI" id="CHEBI:29985"/>
        <dbReference type="ChEBI" id="CHEBI:30616"/>
        <dbReference type="ChEBI" id="CHEBI:43474"/>
        <dbReference type="ChEBI" id="CHEBI:141005"/>
        <dbReference type="ChEBI" id="CHEBI:456216"/>
        <dbReference type="EC" id="6.3.2.17"/>
    </reaction>
</comment>
<dbReference type="InterPro" id="IPR018109">
    <property type="entry name" value="Folylpolyglutamate_synth_CS"/>
</dbReference>
<dbReference type="GO" id="GO:0005524">
    <property type="term" value="F:ATP binding"/>
    <property type="evidence" value="ECO:0007669"/>
    <property type="project" value="UniProtKB-KW"/>
</dbReference>
<proteinExistence type="inferred from homology"/>
<evidence type="ECO:0000256" key="6">
    <source>
        <dbReference type="ARBA" id="ARBA00022840"/>
    </source>
</evidence>
<dbReference type="InterPro" id="IPR001645">
    <property type="entry name" value="Folylpolyglutamate_synth"/>
</dbReference>
<evidence type="ECO:0000256" key="8">
    <source>
        <dbReference type="ARBA" id="ARBA00030592"/>
    </source>
</evidence>
<dbReference type="GeneID" id="93210114"/>
<keyword evidence="4" id="KW-0479">Metal-binding</keyword>
<sequence length="473" mass="51287">MYVPPFSCATKSYTQALQELTSALRFGIVPMLESVSDMLCVLGNPDHAYKSIQIAGTNGKTSTARYTASILKAHGLRTGLYTSPGLTSYTDRIEIDGVPISESDFARSLSYAFEAAKRVNAQRKACGLEPYSITEFDLLTVAACFAYARAGVDVVVFECGMGGRWDATSAVSSIQTVGITGIGLDHMKILGDTLEKIAAEKAAIIKPSRSCVLGVGTTAPSTVQDVFLKQCSSAGVDPILLEANHKQDATGEINSGDIRHRDGYTYAHFSVDKHLGDLHDVMELSVTSPRQTYTHLRASKPVYQAANIACATLLAESFLNRLLNLKLLQQAVYTCPTPGRFQIVRDKPLALIDACHNPQSVDTFLANMEQVLPDRATRPVLLCAILADKDVTGIVERLASAFPCVICTQTNSPRALEAKKLAEIFAKKLQYMPQWYSCVNDAMNALLDRDFIACGSITLAGEVAAYMQRKTCV</sequence>
<dbReference type="SUPFAM" id="SSF53244">
    <property type="entry name" value="MurD-like peptide ligases, peptide-binding domain"/>
    <property type="match status" value="1"/>
</dbReference>
<evidence type="ECO:0000256" key="3">
    <source>
        <dbReference type="ARBA" id="ARBA00022598"/>
    </source>
</evidence>
<evidence type="ECO:0000259" key="10">
    <source>
        <dbReference type="Pfam" id="PF02875"/>
    </source>
</evidence>
<evidence type="ECO:0000313" key="12">
    <source>
        <dbReference type="EMBL" id="EGF23550.1"/>
    </source>
</evidence>
<protein>
    <recommendedName>
        <fullName evidence="2">tetrahydrofolate synthase</fullName>
        <ecNumber evidence="2">6.3.2.17</ecNumber>
    </recommendedName>
    <alternativeName>
        <fullName evidence="8">Tetrahydrofolylpolyglutamate synthase</fullName>
    </alternativeName>
</protein>
<reference evidence="12 13" key="1">
    <citation type="submission" date="2011-02" db="EMBL/GenBank/DDBJ databases">
        <authorList>
            <person name="Muzny D."/>
            <person name="Qin X."/>
            <person name="Buhay C."/>
            <person name="Dugan-Rocha S."/>
            <person name="Ding Y."/>
            <person name="Chen G."/>
            <person name="Hawes A."/>
            <person name="Holder M."/>
            <person name="Jhangiani S."/>
            <person name="Johnson A."/>
            <person name="Khan Z."/>
            <person name="Li Z."/>
            <person name="Liu W."/>
            <person name="Liu X."/>
            <person name="Perez L."/>
            <person name="Shen H."/>
            <person name="Wang Q."/>
            <person name="Watt J."/>
            <person name="Xi L."/>
            <person name="Xin Y."/>
            <person name="Zhou J."/>
            <person name="Deng J."/>
            <person name="Jiang H."/>
            <person name="Liu Y."/>
            <person name="Qu J."/>
            <person name="Song X.-Z."/>
            <person name="Zhang L."/>
            <person name="Villasana D."/>
            <person name="Johnson A."/>
            <person name="Liu J."/>
            <person name="Liyanage D."/>
            <person name="Lorensuhewa L."/>
            <person name="Robinson T."/>
            <person name="Song A."/>
            <person name="Song B.-B."/>
            <person name="Dinh H."/>
            <person name="Thornton R."/>
            <person name="Coyle M."/>
            <person name="Francisco L."/>
            <person name="Jackson L."/>
            <person name="Javaid M."/>
            <person name="Korchina V."/>
            <person name="Kovar C."/>
            <person name="Mata R."/>
            <person name="Mathew T."/>
            <person name="Ngo R."/>
            <person name="Nguyen L."/>
            <person name="Nguyen N."/>
            <person name="Okwuonu G."/>
            <person name="Ongeri F."/>
            <person name="Pham C."/>
            <person name="Simmons D."/>
            <person name="Wilczek-Boney K."/>
            <person name="Hale W."/>
            <person name="Jakkamsetti A."/>
            <person name="Pham P."/>
            <person name="Ruth R."/>
            <person name="San Lucas F."/>
            <person name="Warren J."/>
            <person name="Zhang J."/>
            <person name="Zhao Z."/>
            <person name="Zhou C."/>
            <person name="Zhu D."/>
            <person name="Lee S."/>
            <person name="Bess C."/>
            <person name="Blankenburg K."/>
            <person name="Forbes L."/>
            <person name="Fu Q."/>
            <person name="Gubbala S."/>
            <person name="Hirani K."/>
            <person name="Jayaseelan J.C."/>
            <person name="Lara F."/>
            <person name="Munidasa M."/>
            <person name="Palculict T."/>
            <person name="Patil S."/>
            <person name="Pu L.-L."/>
            <person name="Saada N."/>
            <person name="Tang L."/>
            <person name="Weissenberger G."/>
            <person name="Zhu Y."/>
            <person name="Hemphill L."/>
            <person name="Shang Y."/>
            <person name="Youmans B."/>
            <person name="Ayvaz T."/>
            <person name="Ross M."/>
            <person name="Santibanez J."/>
            <person name="Aqrawi P."/>
            <person name="Gross S."/>
            <person name="Joshi V."/>
            <person name="Fowler G."/>
            <person name="Nazareth L."/>
            <person name="Reid J."/>
            <person name="Worley K."/>
            <person name="Petrosino J."/>
            <person name="Highlander S."/>
            <person name="Gibbs R."/>
        </authorList>
    </citation>
    <scope>NUCLEOTIDE SEQUENCE [LARGE SCALE GENOMIC DNA]</scope>
    <source>
        <strain evidence="12 13">DSM 15829</strain>
    </source>
</reference>
<name>F1T4A6_9ACTN</name>
<dbReference type="SUPFAM" id="SSF53623">
    <property type="entry name" value="MurD-like peptide ligases, catalytic domain"/>
    <property type="match status" value="1"/>
</dbReference>
<keyword evidence="13" id="KW-1185">Reference proteome</keyword>
<dbReference type="RefSeq" id="WP_006302678.1">
    <property type="nucleotide sequence ID" value="NZ_ACGK02000001.1"/>
</dbReference>
<dbReference type="GO" id="GO:0008841">
    <property type="term" value="F:dihydrofolate synthase activity"/>
    <property type="evidence" value="ECO:0007669"/>
    <property type="project" value="TreeGrafter"/>
</dbReference>
<keyword evidence="7" id="KW-0460">Magnesium</keyword>
<comment type="caution">
    <text evidence="12">The sequence shown here is derived from an EMBL/GenBank/DDBJ whole genome shotgun (WGS) entry which is preliminary data.</text>
</comment>
<dbReference type="PROSITE" id="PS01011">
    <property type="entry name" value="FOLYLPOLYGLU_SYNT_1"/>
    <property type="match status" value="1"/>
</dbReference>
<dbReference type="InterPro" id="IPR036615">
    <property type="entry name" value="Mur_ligase_C_dom_sf"/>
</dbReference>
<dbReference type="PANTHER" id="PTHR11136:SF0">
    <property type="entry name" value="DIHYDROFOLATE SYNTHETASE-RELATED"/>
    <property type="match status" value="1"/>
</dbReference>
<dbReference type="eggNOG" id="COG0285">
    <property type="taxonomic scope" value="Bacteria"/>
</dbReference>
<organism evidence="12 13">
    <name type="scientific">Fannyhessea vaginae DSM 15829</name>
    <dbReference type="NCBI Taxonomy" id="525256"/>
    <lineage>
        <taxon>Bacteria</taxon>
        <taxon>Bacillati</taxon>
        <taxon>Actinomycetota</taxon>
        <taxon>Coriobacteriia</taxon>
        <taxon>Coriobacteriales</taxon>
        <taxon>Atopobiaceae</taxon>
        <taxon>Fannyhessea</taxon>
    </lineage>
</organism>
<keyword evidence="3" id="KW-0436">Ligase</keyword>
<dbReference type="Gene3D" id="3.40.1190.10">
    <property type="entry name" value="Mur-like, catalytic domain"/>
    <property type="match status" value="1"/>
</dbReference>
<evidence type="ECO:0000256" key="7">
    <source>
        <dbReference type="ARBA" id="ARBA00022842"/>
    </source>
</evidence>
<feature type="domain" description="Mur ligase C-terminal" evidence="10">
    <location>
        <begin position="339"/>
        <end position="452"/>
    </location>
</feature>
<gene>
    <name evidence="12" type="primary">folC</name>
    <name evidence="12" type="ORF">HMPREF0091_10497</name>
</gene>
<dbReference type="NCBIfam" id="TIGR01499">
    <property type="entry name" value="folC"/>
    <property type="match status" value="1"/>
</dbReference>
<evidence type="ECO:0000256" key="2">
    <source>
        <dbReference type="ARBA" id="ARBA00013025"/>
    </source>
</evidence>
<dbReference type="OrthoDB" id="9809356at2"/>
<keyword evidence="5" id="KW-0547">Nucleotide-binding</keyword>
<evidence type="ECO:0000313" key="13">
    <source>
        <dbReference type="Proteomes" id="UP000005947"/>
    </source>
</evidence>
<dbReference type="AlphaFoldDB" id="F1T4A6"/>
<dbReference type="InterPro" id="IPR036565">
    <property type="entry name" value="Mur-like_cat_sf"/>
</dbReference>
<dbReference type="GO" id="GO:0046872">
    <property type="term" value="F:metal ion binding"/>
    <property type="evidence" value="ECO:0007669"/>
    <property type="project" value="UniProtKB-KW"/>
</dbReference>
<dbReference type="GO" id="GO:0004326">
    <property type="term" value="F:tetrahydrofolylpolyglutamate synthase activity"/>
    <property type="evidence" value="ECO:0007669"/>
    <property type="project" value="UniProtKB-EC"/>
</dbReference>
<evidence type="ECO:0000256" key="5">
    <source>
        <dbReference type="ARBA" id="ARBA00022741"/>
    </source>
</evidence>
<keyword evidence="6" id="KW-0067">ATP-binding</keyword>
<dbReference type="InterPro" id="IPR004101">
    <property type="entry name" value="Mur_ligase_C"/>
</dbReference>
<dbReference type="InterPro" id="IPR013221">
    <property type="entry name" value="Mur_ligase_cen"/>
</dbReference>
<dbReference type="Gene3D" id="3.90.190.20">
    <property type="entry name" value="Mur ligase, C-terminal domain"/>
    <property type="match status" value="1"/>
</dbReference>
<dbReference type="Pfam" id="PF08245">
    <property type="entry name" value="Mur_ligase_M"/>
    <property type="match status" value="1"/>
</dbReference>
<dbReference type="Pfam" id="PF02875">
    <property type="entry name" value="Mur_ligase_C"/>
    <property type="match status" value="1"/>
</dbReference>
<dbReference type="Proteomes" id="UP000005947">
    <property type="component" value="Unassembled WGS sequence"/>
</dbReference>
<dbReference type="GO" id="GO:0005737">
    <property type="term" value="C:cytoplasm"/>
    <property type="evidence" value="ECO:0007669"/>
    <property type="project" value="TreeGrafter"/>
</dbReference>
<evidence type="ECO:0000259" key="11">
    <source>
        <dbReference type="Pfam" id="PF08245"/>
    </source>
</evidence>
<feature type="domain" description="Mur ligase central" evidence="11">
    <location>
        <begin position="54"/>
        <end position="211"/>
    </location>
</feature>
<comment type="similarity">
    <text evidence="1">Belongs to the folylpolyglutamate synthase family.</text>
</comment>
<dbReference type="EC" id="6.3.2.17" evidence="2"/>
<evidence type="ECO:0000256" key="9">
    <source>
        <dbReference type="ARBA" id="ARBA00047493"/>
    </source>
</evidence>
<evidence type="ECO:0000256" key="1">
    <source>
        <dbReference type="ARBA" id="ARBA00008276"/>
    </source>
</evidence>
<dbReference type="EMBL" id="ACGK02000001">
    <property type="protein sequence ID" value="EGF23550.1"/>
    <property type="molecule type" value="Genomic_DNA"/>
</dbReference>
<dbReference type="PIRSF" id="PIRSF001563">
    <property type="entry name" value="Folylpolyglu_synth"/>
    <property type="match status" value="1"/>
</dbReference>
<accession>F1T4A6</accession>
<evidence type="ECO:0000256" key="4">
    <source>
        <dbReference type="ARBA" id="ARBA00022723"/>
    </source>
</evidence>
<dbReference type="PANTHER" id="PTHR11136">
    <property type="entry name" value="FOLYLPOLYGLUTAMATE SYNTHASE-RELATED"/>
    <property type="match status" value="1"/>
</dbReference>